<proteinExistence type="predicted"/>
<organism evidence="1 2">
    <name type="scientific">Pseudothermotoga hypogea DSM 11164 = NBRC 106472</name>
    <dbReference type="NCBI Taxonomy" id="1123384"/>
    <lineage>
        <taxon>Bacteria</taxon>
        <taxon>Thermotogati</taxon>
        <taxon>Thermotogota</taxon>
        <taxon>Thermotogae</taxon>
        <taxon>Thermotogales</taxon>
        <taxon>Thermotogaceae</taxon>
        <taxon>Pseudothermotoga</taxon>
    </lineage>
</organism>
<dbReference type="STRING" id="1123384.AJ81_08920"/>
<dbReference type="KEGG" id="phy:AJ81_08920"/>
<dbReference type="Proteomes" id="UP000077469">
    <property type="component" value="Chromosome"/>
</dbReference>
<reference evidence="1 2" key="1">
    <citation type="submission" date="2014-01" db="EMBL/GenBank/DDBJ databases">
        <title>Genome sequencing of Thermotog hypogea.</title>
        <authorList>
            <person name="Zhang X."/>
            <person name="Alvare G."/>
            <person name="Fristensky B."/>
            <person name="Chen L."/>
            <person name="Suen T."/>
            <person name="Chen Q."/>
            <person name="Ma K."/>
        </authorList>
    </citation>
    <scope>NUCLEOTIDE SEQUENCE [LARGE SCALE GENOMIC DNA]</scope>
    <source>
        <strain evidence="1 2">DSM 11164</strain>
    </source>
</reference>
<dbReference type="PaxDb" id="1123384-AJ81_08920"/>
<dbReference type="PATRIC" id="fig|1123384.7.peg.1792"/>
<accession>A0A0X1KU83</accession>
<evidence type="ECO:0000313" key="2">
    <source>
        <dbReference type="Proteomes" id="UP000077469"/>
    </source>
</evidence>
<dbReference type="EMBL" id="CP007141">
    <property type="protein sequence ID" value="AJC74888.1"/>
    <property type="molecule type" value="Genomic_DNA"/>
</dbReference>
<protein>
    <submittedName>
        <fullName evidence="1">Uncharacterized protein</fullName>
    </submittedName>
</protein>
<evidence type="ECO:0000313" key="1">
    <source>
        <dbReference type="EMBL" id="AJC74888.1"/>
    </source>
</evidence>
<keyword evidence="2" id="KW-1185">Reference proteome</keyword>
<name>A0A0X1KU83_9THEM</name>
<sequence>MRLQSNRTFNEAIFIKPHPLLDQSLLHQIIDHMSNDITYRICLCDQNCPAGWSMFQEILESYVRSKFSWLLRRRFDVFHPIFLRDVRKSFWKR</sequence>
<dbReference type="AlphaFoldDB" id="A0A0X1KU83"/>
<gene>
    <name evidence="1" type="ORF">AJ81_08920</name>
</gene>